<reference evidence="2" key="1">
    <citation type="submission" date="2013-03" db="EMBL/GenBank/DDBJ databases">
        <title>Draft genome sequence of the hydrogen-ethanol-producing anaerobic alkalithermophilic Caloramator celere.</title>
        <authorList>
            <person name="Ciranna A."/>
            <person name="Larjo A."/>
            <person name="Kivisto A."/>
            <person name="Santala V."/>
            <person name="Roos C."/>
            <person name="Karp M."/>
        </authorList>
    </citation>
    <scope>NUCLEOTIDE SEQUENCE [LARGE SCALE GENOMIC DNA]</scope>
    <source>
        <strain evidence="2">DSM 8682</strain>
    </source>
</reference>
<feature type="domain" description="DUF7852" evidence="1">
    <location>
        <begin position="50"/>
        <end position="98"/>
    </location>
</feature>
<gene>
    <name evidence="2" type="ORF">TCEL_01186</name>
</gene>
<dbReference type="HOGENOM" id="CLU_070018_0_0_9"/>
<organism evidence="2 3">
    <name type="scientific">Thermobrachium celere DSM 8682</name>
    <dbReference type="NCBI Taxonomy" id="941824"/>
    <lineage>
        <taxon>Bacteria</taxon>
        <taxon>Bacillati</taxon>
        <taxon>Bacillota</taxon>
        <taxon>Clostridia</taxon>
        <taxon>Eubacteriales</taxon>
        <taxon>Clostridiaceae</taxon>
        <taxon>Thermobrachium</taxon>
    </lineage>
</organism>
<evidence type="ECO:0000259" key="1">
    <source>
        <dbReference type="Pfam" id="PF25250"/>
    </source>
</evidence>
<dbReference type="EMBL" id="CAVN010000086">
    <property type="protein sequence ID" value="CDF57272.1"/>
    <property type="molecule type" value="Genomic_DNA"/>
</dbReference>
<accession>R7RM76</accession>
<dbReference type="AlphaFoldDB" id="R7RM76"/>
<dbReference type="Pfam" id="PF25250">
    <property type="entry name" value="DUF7852"/>
    <property type="match status" value="1"/>
</dbReference>
<dbReference type="eggNOG" id="ENOG5032PM0">
    <property type="taxonomic scope" value="Bacteria"/>
</dbReference>
<dbReference type="RefSeq" id="WP_018660277.1">
    <property type="nucleotide sequence ID" value="NZ_HF952018.1"/>
</dbReference>
<evidence type="ECO:0000313" key="2">
    <source>
        <dbReference type="EMBL" id="CDF57272.1"/>
    </source>
</evidence>
<dbReference type="InterPro" id="IPR057174">
    <property type="entry name" value="DUF7852"/>
</dbReference>
<sequence>MPDIRNNNVTIDVKPEEARGTCNPTQPQQTIEVTKSDTKCLCKNYQYGRKKYVKIPVVLAEFTVQIDTEVDITLPEDAIDIKFIDKNVYLTQCHLIPGTNKVYLAGFVRKNIVYSTLGGVAGKGIAGDIRHATLNVPFDCVTEVCFEKYPKIYSTPPKKEVEFLDCKKCGKNDKEDNYKHVEVFNERVYCELENAYIYETDIKLDSRPVRGFETEEVFRKIKEKMVIYITIKLLQNQQVCWDGYKALDDEEEPRFDELKVEFEDAK</sequence>
<dbReference type="InterPro" id="IPR054845">
    <property type="entry name" value="Exosporium_prot_C"/>
</dbReference>
<keyword evidence="3" id="KW-1185">Reference proteome</keyword>
<comment type="caution">
    <text evidence="2">The sequence shown here is derived from an EMBL/GenBank/DDBJ whole genome shotgun (WGS) entry which is preliminary data.</text>
</comment>
<protein>
    <recommendedName>
        <fullName evidence="1">DUF7852 domain-containing protein</fullName>
    </recommendedName>
</protein>
<name>R7RM76_9CLOT</name>
<dbReference type="NCBIfam" id="NF045794">
    <property type="entry name" value="CsxC_fam"/>
    <property type="match status" value="1"/>
</dbReference>
<evidence type="ECO:0000313" key="3">
    <source>
        <dbReference type="Proteomes" id="UP000014923"/>
    </source>
</evidence>
<dbReference type="Proteomes" id="UP000014923">
    <property type="component" value="Unassembled WGS sequence"/>
</dbReference>
<proteinExistence type="predicted"/>
<dbReference type="OrthoDB" id="2381017at2"/>